<feature type="transmembrane region" description="Helical" evidence="4">
    <location>
        <begin position="306"/>
        <end position="329"/>
    </location>
</feature>
<comment type="caution">
    <text evidence="6">The sequence shown here is derived from an EMBL/GenBank/DDBJ whole genome shotgun (WGS) entry which is preliminary data.</text>
</comment>
<keyword evidence="1 3" id="KW-0547">Nucleotide-binding</keyword>
<dbReference type="InterPro" id="IPR011009">
    <property type="entry name" value="Kinase-like_dom_sf"/>
</dbReference>
<dbReference type="RefSeq" id="WP_006608867.1">
    <property type="nucleotide sequence ID" value="NZ_AFXA01000011.1"/>
</dbReference>
<feature type="domain" description="Protein kinase" evidence="5">
    <location>
        <begin position="15"/>
        <end position="277"/>
    </location>
</feature>
<reference evidence="6 7" key="1">
    <citation type="journal article" date="2013" name="Genome Announc.">
        <title>Genome Sequence of Mycoplasma columbinum Strain SF7.</title>
        <authorList>
            <person name="Guo Z."/>
            <person name="Xu X."/>
            <person name="Zheng Q."/>
            <person name="Li T."/>
            <person name="Kuang S."/>
            <person name="Zhang Z."/>
            <person name="Chen Y."/>
            <person name="Lu X."/>
            <person name="Zhou R."/>
            <person name="Bi D."/>
            <person name="Jin H."/>
        </authorList>
    </citation>
    <scope>NUCLEOTIDE SEQUENCE [LARGE SCALE GENOMIC DNA]</scope>
    <source>
        <strain evidence="6 7">SF7</strain>
    </source>
</reference>
<dbReference type="InterPro" id="IPR008271">
    <property type="entry name" value="Ser/Thr_kinase_AS"/>
</dbReference>
<evidence type="ECO:0000313" key="6">
    <source>
        <dbReference type="EMBL" id="EGV00254.1"/>
    </source>
</evidence>
<accession>F9UKP9</accession>
<dbReference type="PROSITE" id="PS50011">
    <property type="entry name" value="PROTEIN_KINASE_DOM"/>
    <property type="match status" value="1"/>
</dbReference>
<organism evidence="6 7">
    <name type="scientific">Mycoplasmopsis columbina SF7</name>
    <dbReference type="NCBI Taxonomy" id="1037410"/>
    <lineage>
        <taxon>Bacteria</taxon>
        <taxon>Bacillati</taxon>
        <taxon>Mycoplasmatota</taxon>
        <taxon>Mycoplasmoidales</taxon>
        <taxon>Metamycoplasmataceae</taxon>
        <taxon>Mycoplasmopsis</taxon>
    </lineage>
</organism>
<dbReference type="GO" id="GO:0005737">
    <property type="term" value="C:cytoplasm"/>
    <property type="evidence" value="ECO:0007669"/>
    <property type="project" value="TreeGrafter"/>
</dbReference>
<keyword evidence="2 3" id="KW-0067">ATP-binding</keyword>
<keyword evidence="6" id="KW-0808">Transferase</keyword>
<dbReference type="eggNOG" id="COG0515">
    <property type="taxonomic scope" value="Bacteria"/>
</dbReference>
<dbReference type="AlphaFoldDB" id="F9UKP9"/>
<dbReference type="EMBL" id="AFXA01000011">
    <property type="protein sequence ID" value="EGV00254.1"/>
    <property type="molecule type" value="Genomic_DNA"/>
</dbReference>
<keyword evidence="7" id="KW-1185">Reference proteome</keyword>
<evidence type="ECO:0000256" key="3">
    <source>
        <dbReference type="PROSITE-ProRule" id="PRU10141"/>
    </source>
</evidence>
<keyword evidence="4" id="KW-0472">Membrane</keyword>
<dbReference type="SUPFAM" id="SSF56112">
    <property type="entry name" value="Protein kinase-like (PK-like)"/>
    <property type="match status" value="1"/>
</dbReference>
<dbReference type="PROSITE" id="PS00108">
    <property type="entry name" value="PROTEIN_KINASE_ST"/>
    <property type="match status" value="1"/>
</dbReference>
<dbReference type="PANTHER" id="PTHR24361">
    <property type="entry name" value="MITOGEN-ACTIVATED KINASE KINASE KINASE"/>
    <property type="match status" value="1"/>
</dbReference>
<sequence>MDIKILNDSKVYEKYKIVNKIGSGGFAQVYKIQERDNTEDVFYALKYSVFPEKSDVETTKKRFAQEIKIYSKVHSSKVAKFIDAFIDEREQYIIMEYVEGTSLKDKLREGRLLPNVAVNYALQIAEGLSELHSSKIIHRDIKSNNIMITRDRNIKIIDFGLALDDNSERYTQEQKIVGSVYYMAPEICVDRSIPTFKSDIYALGILLYEMLTAEYPFKGSNAAETINKQKNAPLPDITKIVDIPQALANVIIKATAKDPEKRYKTIYEFSKDLKTSLNPNRVYEKPLDIRKIKEKKTFQDIINSKIFIYSAIGTIVAILILIIVLVAVLV</sequence>
<dbReference type="CDD" id="cd14014">
    <property type="entry name" value="STKc_PknB_like"/>
    <property type="match status" value="1"/>
</dbReference>
<dbReference type="Proteomes" id="UP000004978">
    <property type="component" value="Unassembled WGS sequence"/>
</dbReference>
<evidence type="ECO:0000256" key="4">
    <source>
        <dbReference type="SAM" id="Phobius"/>
    </source>
</evidence>
<keyword evidence="4" id="KW-0812">Transmembrane</keyword>
<feature type="binding site" evidence="3">
    <location>
        <position position="46"/>
    </location>
    <ligand>
        <name>ATP</name>
        <dbReference type="ChEBI" id="CHEBI:30616"/>
    </ligand>
</feature>
<dbReference type="Pfam" id="PF00069">
    <property type="entry name" value="Pkinase"/>
    <property type="match status" value="1"/>
</dbReference>
<gene>
    <name evidence="6" type="ORF">MCSF7_02311</name>
</gene>
<dbReference type="InterPro" id="IPR053235">
    <property type="entry name" value="Ser_Thr_kinase"/>
</dbReference>
<protein>
    <submittedName>
        <fullName evidence="6">Serine/threonine-protein kinase</fullName>
    </submittedName>
</protein>
<keyword evidence="4" id="KW-1133">Transmembrane helix</keyword>
<dbReference type="InterPro" id="IPR017441">
    <property type="entry name" value="Protein_kinase_ATP_BS"/>
</dbReference>
<keyword evidence="6" id="KW-0418">Kinase</keyword>
<evidence type="ECO:0000313" key="7">
    <source>
        <dbReference type="Proteomes" id="UP000004978"/>
    </source>
</evidence>
<proteinExistence type="predicted"/>
<evidence type="ECO:0000256" key="1">
    <source>
        <dbReference type="ARBA" id="ARBA00022741"/>
    </source>
</evidence>
<dbReference type="Gene3D" id="1.10.510.10">
    <property type="entry name" value="Transferase(Phosphotransferase) domain 1"/>
    <property type="match status" value="1"/>
</dbReference>
<name>F9UKP9_9BACT</name>
<evidence type="ECO:0000259" key="5">
    <source>
        <dbReference type="PROSITE" id="PS50011"/>
    </source>
</evidence>
<evidence type="ECO:0000256" key="2">
    <source>
        <dbReference type="ARBA" id="ARBA00022840"/>
    </source>
</evidence>
<dbReference type="STRING" id="1037410.MCSF7_02311"/>
<dbReference type="PROSITE" id="PS00107">
    <property type="entry name" value="PROTEIN_KINASE_ATP"/>
    <property type="match status" value="1"/>
</dbReference>
<dbReference type="GO" id="GO:0004674">
    <property type="term" value="F:protein serine/threonine kinase activity"/>
    <property type="evidence" value="ECO:0007669"/>
    <property type="project" value="TreeGrafter"/>
</dbReference>
<dbReference type="SMART" id="SM00220">
    <property type="entry name" value="S_TKc"/>
    <property type="match status" value="1"/>
</dbReference>
<dbReference type="GO" id="GO:0005524">
    <property type="term" value="F:ATP binding"/>
    <property type="evidence" value="ECO:0007669"/>
    <property type="project" value="UniProtKB-UniRule"/>
</dbReference>
<dbReference type="InterPro" id="IPR000719">
    <property type="entry name" value="Prot_kinase_dom"/>
</dbReference>